<reference evidence="2 3" key="1">
    <citation type="submission" date="2019-06" db="EMBL/GenBank/DDBJ databases">
        <title>Genome Sequence of the Brown Rot Fungal Pathogen Monilinia fructicola.</title>
        <authorList>
            <person name="De Miccolis Angelini R.M."/>
            <person name="Landi L."/>
            <person name="Abate D."/>
            <person name="Pollastro S."/>
            <person name="Romanazzi G."/>
            <person name="Faretra F."/>
        </authorList>
    </citation>
    <scope>NUCLEOTIDE SEQUENCE [LARGE SCALE GENOMIC DNA]</scope>
    <source>
        <strain evidence="2 3">Mfrc123</strain>
    </source>
</reference>
<evidence type="ECO:0000256" key="1">
    <source>
        <dbReference type="SAM" id="MobiDB-lite"/>
    </source>
</evidence>
<comment type="caution">
    <text evidence="2">The sequence shown here is derived from an EMBL/GenBank/DDBJ whole genome shotgun (WGS) entry which is preliminary data.</text>
</comment>
<name>A0A5M9JW32_MONFR</name>
<feature type="compositionally biased region" description="Basic and acidic residues" evidence="1">
    <location>
        <begin position="245"/>
        <end position="271"/>
    </location>
</feature>
<evidence type="ECO:0000313" key="3">
    <source>
        <dbReference type="Proteomes" id="UP000322873"/>
    </source>
</evidence>
<dbReference type="EMBL" id="VICG01000005">
    <property type="protein sequence ID" value="KAA8572002.1"/>
    <property type="molecule type" value="Genomic_DNA"/>
</dbReference>
<evidence type="ECO:0000313" key="2">
    <source>
        <dbReference type="EMBL" id="KAA8572002.1"/>
    </source>
</evidence>
<accession>A0A5M9JW32</accession>
<feature type="region of interest" description="Disordered" evidence="1">
    <location>
        <begin position="116"/>
        <end position="158"/>
    </location>
</feature>
<protein>
    <submittedName>
        <fullName evidence="2">Uncharacterized protein</fullName>
    </submittedName>
</protein>
<dbReference type="AlphaFoldDB" id="A0A5M9JW32"/>
<gene>
    <name evidence="2" type="ORF">EYC84_001937</name>
</gene>
<feature type="region of interest" description="Disordered" evidence="1">
    <location>
        <begin position="225"/>
        <end position="282"/>
    </location>
</feature>
<feature type="compositionally biased region" description="Basic and acidic residues" evidence="1">
    <location>
        <begin position="120"/>
        <end position="140"/>
    </location>
</feature>
<dbReference type="Proteomes" id="UP000322873">
    <property type="component" value="Unassembled WGS sequence"/>
</dbReference>
<organism evidence="2 3">
    <name type="scientific">Monilinia fructicola</name>
    <name type="common">Brown rot fungus</name>
    <name type="synonym">Ciboria fructicola</name>
    <dbReference type="NCBI Taxonomy" id="38448"/>
    <lineage>
        <taxon>Eukaryota</taxon>
        <taxon>Fungi</taxon>
        <taxon>Dikarya</taxon>
        <taxon>Ascomycota</taxon>
        <taxon>Pezizomycotina</taxon>
        <taxon>Leotiomycetes</taxon>
        <taxon>Helotiales</taxon>
        <taxon>Sclerotiniaceae</taxon>
        <taxon>Monilinia</taxon>
    </lineage>
</organism>
<proteinExistence type="predicted"/>
<sequence length="304" mass="33567">MMGTDSPDGDVDMELPCVTHSIERPLSVCGAEQLHFDEVHREVHEQDGRRRFLTGPRIPSPSSPLLLPQLPELGGDMLGVVDGLLRADRAGDRHERDMHLVFRLLDQQLDQVGLRGLGHAQREDRRERLVDDRRRRDQQRGMRVRGFRGQRPQAGQEHLGRGIEAQIRNLEVLDEVLLLVEAEGAVAHASGVVDDDLRGADLPHGALERVREAGGVGDVGGVAMDGDGGGGRGDELAGRRQGVGRAREERNAREGVGREKAGDVRPDHGAGTDDEERPWGGHGGWSRVLWRLRGKLRKWGLRVL</sequence>
<keyword evidence="3" id="KW-1185">Reference proteome</keyword>